<evidence type="ECO:0000313" key="4">
    <source>
        <dbReference type="Proteomes" id="UP001302812"/>
    </source>
</evidence>
<feature type="region of interest" description="Disordered" evidence="2">
    <location>
        <begin position="74"/>
        <end position="94"/>
    </location>
</feature>
<sequence>METRNMYDCYRPPPTVPTGPRGYPNKRPRRDHSPPPRGHARGPPVLVPVRPHSPPLLQDFKGRRAQDSWSILGPAKAEASDAAGDEDRQSPDLDQAFNDAVDGIFVQTNSLLSLATNSGQPQSQVLPRVVASIQGNLFRLREVYRGMVAAVDGCEEEISQLHARENQLQRALDHERAANWKIDCATQQLRQQIDALSKEAKEQRSNFDRMKREIEEKRATIERQKRSGRDMHACVAKKQEEIQRLQALVRERDIEREKLRAELQKVILGRDSTQSPAKEPASTQSKPEPAPDLRSGEGEQVTQSQSHQAPVPERDVEREEAAAEISRLQSLVRERDSFCEDAKAENDRLHGQVREREADLEKYRAETARLVTLLRDKDAELERQRSEISNLESLIREHEASSGKEKAEFIRLRDLCQQKQAEAVRHGAEIIGLRNLTKARDAEVETLRAQIRRQQGSIQQLERVQHAADLPVSPVSPLEATQPFLTLNGQTIPELYEDPVTRRSSQTPYIESEALDRTALAIPSVTQADGVQDPARRLAHLGAGVTDVLCRVYQIDAQKPRSDVLLSFVERLGSVSEIPPINTIPAAGLEERFAELCLLFPDRETTTEQFEHLANLITSLIKAEHGSSPRSGLAFLEAMATLRPASSSPAGTTLDTKTALLALMICELCRLFEFTFPTAAPVRYWDIGSILGCEVYEAAEKLAIGKLAYALRSPDRSGTGHSQTLKEHLKANCLNEFCVFSKQTADGGAQTEIGLLHCGEGSGCFLIIDFGERSLGLWIVGWRQCSPMRPSLGSLIWL</sequence>
<keyword evidence="4" id="KW-1185">Reference proteome</keyword>
<keyword evidence="1" id="KW-0175">Coiled coil</keyword>
<feature type="coiled-coil region" evidence="1">
    <location>
        <begin position="151"/>
        <end position="265"/>
    </location>
</feature>
<name>A0AAN6TEB8_9PEZI</name>
<proteinExistence type="predicted"/>
<reference evidence="3" key="2">
    <citation type="submission" date="2023-05" db="EMBL/GenBank/DDBJ databases">
        <authorList>
            <consortium name="Lawrence Berkeley National Laboratory"/>
            <person name="Steindorff A."/>
            <person name="Hensen N."/>
            <person name="Bonometti L."/>
            <person name="Westerberg I."/>
            <person name="Brannstrom I.O."/>
            <person name="Guillou S."/>
            <person name="Cros-Aarteil S."/>
            <person name="Calhoun S."/>
            <person name="Haridas S."/>
            <person name="Kuo A."/>
            <person name="Mondo S."/>
            <person name="Pangilinan J."/>
            <person name="Riley R."/>
            <person name="Labutti K."/>
            <person name="Andreopoulos B."/>
            <person name="Lipzen A."/>
            <person name="Chen C."/>
            <person name="Yanf M."/>
            <person name="Daum C."/>
            <person name="Ng V."/>
            <person name="Clum A."/>
            <person name="Ohm R."/>
            <person name="Martin F."/>
            <person name="Silar P."/>
            <person name="Natvig D."/>
            <person name="Lalanne C."/>
            <person name="Gautier V."/>
            <person name="Ament-Velasquez S.L."/>
            <person name="Kruys A."/>
            <person name="Hutchinson M.I."/>
            <person name="Powell A.J."/>
            <person name="Barry K."/>
            <person name="Miller A.N."/>
            <person name="Grigoriev I.V."/>
            <person name="Debuchy R."/>
            <person name="Gladieux P."/>
            <person name="Thoren M.H."/>
            <person name="Johannesson H."/>
        </authorList>
    </citation>
    <scope>NUCLEOTIDE SEQUENCE</scope>
    <source>
        <strain evidence="3">CBS 508.74</strain>
    </source>
</reference>
<feature type="region of interest" description="Disordered" evidence="2">
    <location>
        <begin position="267"/>
        <end position="322"/>
    </location>
</feature>
<dbReference type="RefSeq" id="XP_064670398.1">
    <property type="nucleotide sequence ID" value="XM_064817707.1"/>
</dbReference>
<organism evidence="3 4">
    <name type="scientific">Canariomyces notabilis</name>
    <dbReference type="NCBI Taxonomy" id="2074819"/>
    <lineage>
        <taxon>Eukaryota</taxon>
        <taxon>Fungi</taxon>
        <taxon>Dikarya</taxon>
        <taxon>Ascomycota</taxon>
        <taxon>Pezizomycotina</taxon>
        <taxon>Sordariomycetes</taxon>
        <taxon>Sordariomycetidae</taxon>
        <taxon>Sordariales</taxon>
        <taxon>Chaetomiaceae</taxon>
        <taxon>Canariomyces</taxon>
    </lineage>
</organism>
<evidence type="ECO:0000256" key="2">
    <source>
        <dbReference type="SAM" id="MobiDB-lite"/>
    </source>
</evidence>
<evidence type="ECO:0000313" key="3">
    <source>
        <dbReference type="EMBL" id="KAK4112828.1"/>
    </source>
</evidence>
<protein>
    <submittedName>
        <fullName evidence="3">Uncharacterized protein</fullName>
    </submittedName>
</protein>
<feature type="region of interest" description="Disordered" evidence="2">
    <location>
        <begin position="1"/>
        <end position="59"/>
    </location>
</feature>
<feature type="coiled-coil region" evidence="1">
    <location>
        <begin position="339"/>
        <end position="401"/>
    </location>
</feature>
<reference evidence="3" key="1">
    <citation type="journal article" date="2023" name="Mol. Phylogenet. Evol.">
        <title>Genome-scale phylogeny and comparative genomics of the fungal order Sordariales.</title>
        <authorList>
            <person name="Hensen N."/>
            <person name="Bonometti L."/>
            <person name="Westerberg I."/>
            <person name="Brannstrom I.O."/>
            <person name="Guillou S."/>
            <person name="Cros-Aarteil S."/>
            <person name="Calhoun S."/>
            <person name="Haridas S."/>
            <person name="Kuo A."/>
            <person name="Mondo S."/>
            <person name="Pangilinan J."/>
            <person name="Riley R."/>
            <person name="LaButti K."/>
            <person name="Andreopoulos B."/>
            <person name="Lipzen A."/>
            <person name="Chen C."/>
            <person name="Yan M."/>
            <person name="Daum C."/>
            <person name="Ng V."/>
            <person name="Clum A."/>
            <person name="Steindorff A."/>
            <person name="Ohm R.A."/>
            <person name="Martin F."/>
            <person name="Silar P."/>
            <person name="Natvig D.O."/>
            <person name="Lalanne C."/>
            <person name="Gautier V."/>
            <person name="Ament-Velasquez S.L."/>
            <person name="Kruys A."/>
            <person name="Hutchinson M.I."/>
            <person name="Powell A.J."/>
            <person name="Barry K."/>
            <person name="Miller A.N."/>
            <person name="Grigoriev I.V."/>
            <person name="Debuchy R."/>
            <person name="Gladieux P."/>
            <person name="Hiltunen Thoren M."/>
            <person name="Johannesson H."/>
        </authorList>
    </citation>
    <scope>NUCLEOTIDE SEQUENCE</scope>
    <source>
        <strain evidence="3">CBS 508.74</strain>
    </source>
</reference>
<feature type="compositionally biased region" description="Polar residues" evidence="2">
    <location>
        <begin position="271"/>
        <end position="286"/>
    </location>
</feature>
<dbReference type="Proteomes" id="UP001302812">
    <property type="component" value="Unassembled WGS sequence"/>
</dbReference>
<dbReference type="EMBL" id="MU853341">
    <property type="protein sequence ID" value="KAK4112828.1"/>
    <property type="molecule type" value="Genomic_DNA"/>
</dbReference>
<comment type="caution">
    <text evidence="3">The sequence shown here is derived from an EMBL/GenBank/DDBJ whole genome shotgun (WGS) entry which is preliminary data.</text>
</comment>
<evidence type="ECO:0000256" key="1">
    <source>
        <dbReference type="SAM" id="Coils"/>
    </source>
</evidence>
<feature type="compositionally biased region" description="Basic and acidic residues" evidence="2">
    <location>
        <begin position="312"/>
        <end position="321"/>
    </location>
</feature>
<gene>
    <name evidence="3" type="ORF">N656DRAFT_798014</name>
</gene>
<dbReference type="AlphaFoldDB" id="A0AAN6TEB8"/>
<accession>A0AAN6TEB8</accession>
<dbReference type="GeneID" id="89941832"/>